<accession>A0A1N6DNS8</accession>
<dbReference type="SUPFAM" id="SSF52096">
    <property type="entry name" value="ClpP/crotonase"/>
    <property type="match status" value="1"/>
</dbReference>
<dbReference type="RefSeq" id="WP_143185852.1">
    <property type="nucleotide sequence ID" value="NZ_FSRC01000001.1"/>
</dbReference>
<dbReference type="EMBL" id="FSRC01000001">
    <property type="protein sequence ID" value="SIN72377.1"/>
    <property type="molecule type" value="Genomic_DNA"/>
</dbReference>
<dbReference type="OrthoDB" id="9812068at2"/>
<keyword evidence="2" id="KW-1185">Reference proteome</keyword>
<evidence type="ECO:0000313" key="2">
    <source>
        <dbReference type="Proteomes" id="UP000185221"/>
    </source>
</evidence>
<dbReference type="AlphaFoldDB" id="A0A1N6DNS8"/>
<dbReference type="InterPro" id="IPR029045">
    <property type="entry name" value="ClpP/crotonase-like_dom_sf"/>
</dbReference>
<protein>
    <submittedName>
        <fullName evidence="1">Peptidase family S41</fullName>
    </submittedName>
</protein>
<dbReference type="STRING" id="226505.SAMN05444394_1197"/>
<gene>
    <name evidence="1" type="ORF">SAMN05444394_1197</name>
</gene>
<evidence type="ECO:0000313" key="1">
    <source>
        <dbReference type="EMBL" id="SIN72377.1"/>
    </source>
</evidence>
<dbReference type="Proteomes" id="UP000185221">
    <property type="component" value="Unassembled WGS sequence"/>
</dbReference>
<sequence>MKKILEVLIFLCLSTLSILAQSKSKLLSKEEVLEDLDYLYKSLIEAHSQSAVTASQIQDYNFGEIVGEETGEYPSLYASVIRYKLPNSGIEVQASKGYIVRVNGSTTERGVIPDIFIKDYLLDEEDEILEGLLKRLN</sequence>
<dbReference type="Gene3D" id="3.90.226.10">
    <property type="entry name" value="2-enoyl-CoA Hydratase, Chain A, domain 1"/>
    <property type="match status" value="1"/>
</dbReference>
<proteinExistence type="predicted"/>
<name>A0A1N6DNS8_9BACT</name>
<organism evidence="1 2">
    <name type="scientific">Algoriphagus halophilus</name>
    <dbReference type="NCBI Taxonomy" id="226505"/>
    <lineage>
        <taxon>Bacteria</taxon>
        <taxon>Pseudomonadati</taxon>
        <taxon>Bacteroidota</taxon>
        <taxon>Cytophagia</taxon>
        <taxon>Cytophagales</taxon>
        <taxon>Cyclobacteriaceae</taxon>
        <taxon>Algoriphagus</taxon>
    </lineage>
</organism>
<reference evidence="2" key="1">
    <citation type="submission" date="2016-11" db="EMBL/GenBank/DDBJ databases">
        <authorList>
            <person name="Varghese N."/>
            <person name="Submissions S."/>
        </authorList>
    </citation>
    <scope>NUCLEOTIDE SEQUENCE [LARGE SCALE GENOMIC DNA]</scope>
    <source>
        <strain evidence="2">DSM 15292</strain>
    </source>
</reference>